<dbReference type="InParanoid" id="A0A543AWM7"/>
<dbReference type="Proteomes" id="UP000317043">
    <property type="component" value="Unassembled WGS sequence"/>
</dbReference>
<dbReference type="EMBL" id="VFOW01000001">
    <property type="protein sequence ID" value="TQL76983.1"/>
    <property type="molecule type" value="Genomic_DNA"/>
</dbReference>
<organism evidence="1 2">
    <name type="scientific">Stackebrandtia endophytica</name>
    <dbReference type="NCBI Taxonomy" id="1496996"/>
    <lineage>
        <taxon>Bacteria</taxon>
        <taxon>Bacillati</taxon>
        <taxon>Actinomycetota</taxon>
        <taxon>Actinomycetes</taxon>
        <taxon>Glycomycetales</taxon>
        <taxon>Glycomycetaceae</taxon>
        <taxon>Stackebrandtia</taxon>
    </lineage>
</organism>
<reference evidence="1 2" key="1">
    <citation type="submission" date="2019-06" db="EMBL/GenBank/DDBJ databases">
        <title>Sequencing the genomes of 1000 actinobacteria strains.</title>
        <authorList>
            <person name="Klenk H.-P."/>
        </authorList>
    </citation>
    <scope>NUCLEOTIDE SEQUENCE [LARGE SCALE GENOMIC DNA]</scope>
    <source>
        <strain evidence="1 2">DSM 45928</strain>
    </source>
</reference>
<name>A0A543AWM7_9ACTN</name>
<proteinExistence type="predicted"/>
<keyword evidence="2" id="KW-1185">Reference proteome</keyword>
<evidence type="ECO:0000313" key="1">
    <source>
        <dbReference type="EMBL" id="TQL76983.1"/>
    </source>
</evidence>
<evidence type="ECO:0000313" key="2">
    <source>
        <dbReference type="Proteomes" id="UP000317043"/>
    </source>
</evidence>
<dbReference type="AlphaFoldDB" id="A0A543AWM7"/>
<gene>
    <name evidence="1" type="ORF">FB566_2527</name>
</gene>
<comment type="caution">
    <text evidence="1">The sequence shown here is derived from an EMBL/GenBank/DDBJ whole genome shotgun (WGS) entry which is preliminary data.</text>
</comment>
<sequence>MKTGEELAADLRQLMIVATVKIPNIANIYAKSATSVYETNSLESSGLGKPGPGGAVHGTELKGLIDLLYKALWANSSNLIAVGEALETIAWNYATEDEHNAADILKTDMDEYESWGDTVDQAPEGGVNLPSEPADL</sequence>
<accession>A0A543AWM7</accession>
<dbReference type="RefSeq" id="WP_142039199.1">
    <property type="nucleotide sequence ID" value="NZ_JBHTGS010000001.1"/>
</dbReference>
<protein>
    <submittedName>
        <fullName evidence="1">Uncharacterized protein</fullName>
    </submittedName>
</protein>